<evidence type="ECO:0000313" key="2">
    <source>
        <dbReference type="EMBL" id="GGJ03991.1"/>
    </source>
</evidence>
<reference evidence="2" key="1">
    <citation type="journal article" date="2014" name="Int. J. Syst. Evol. Microbiol.">
        <title>Complete genome sequence of Corynebacterium casei LMG S-19264T (=DSM 44701T), isolated from a smear-ripened cheese.</title>
        <authorList>
            <consortium name="US DOE Joint Genome Institute (JGI-PGF)"/>
            <person name="Walter F."/>
            <person name="Albersmeier A."/>
            <person name="Kalinowski J."/>
            <person name="Ruckert C."/>
        </authorList>
    </citation>
    <scope>NUCLEOTIDE SEQUENCE</scope>
    <source>
        <strain evidence="2">JCM 18487</strain>
    </source>
</reference>
<comment type="caution">
    <text evidence="2">The sequence shown here is derived from an EMBL/GenBank/DDBJ whole genome shotgun (WGS) entry which is preliminary data.</text>
</comment>
<feature type="transmembrane region" description="Helical" evidence="1">
    <location>
        <begin position="213"/>
        <end position="233"/>
    </location>
</feature>
<dbReference type="EMBL" id="BMOY01000014">
    <property type="protein sequence ID" value="GGJ03991.1"/>
    <property type="molecule type" value="Genomic_DNA"/>
</dbReference>
<keyword evidence="1" id="KW-0472">Membrane</keyword>
<keyword evidence="1" id="KW-1133">Transmembrane helix</keyword>
<name>A0A917K7Z0_9BACL</name>
<gene>
    <name evidence="2" type="ORF">GCM10010885_11550</name>
</gene>
<organism evidence="2 3">
    <name type="scientific">Alicyclobacillus cellulosilyticus</name>
    <dbReference type="NCBI Taxonomy" id="1003997"/>
    <lineage>
        <taxon>Bacteria</taxon>
        <taxon>Bacillati</taxon>
        <taxon>Bacillota</taxon>
        <taxon>Bacilli</taxon>
        <taxon>Bacillales</taxon>
        <taxon>Alicyclobacillaceae</taxon>
        <taxon>Alicyclobacillus</taxon>
    </lineage>
</organism>
<proteinExistence type="predicted"/>
<reference evidence="2" key="2">
    <citation type="submission" date="2020-09" db="EMBL/GenBank/DDBJ databases">
        <authorList>
            <person name="Sun Q."/>
            <person name="Ohkuma M."/>
        </authorList>
    </citation>
    <scope>NUCLEOTIDE SEQUENCE</scope>
    <source>
        <strain evidence="2">JCM 18487</strain>
    </source>
</reference>
<feature type="transmembrane region" description="Helical" evidence="1">
    <location>
        <begin position="183"/>
        <end position="207"/>
    </location>
</feature>
<evidence type="ECO:0000256" key="1">
    <source>
        <dbReference type="SAM" id="Phobius"/>
    </source>
</evidence>
<protein>
    <submittedName>
        <fullName evidence="2">Uncharacterized protein</fullName>
    </submittedName>
</protein>
<feature type="transmembrane region" description="Helical" evidence="1">
    <location>
        <begin position="151"/>
        <end position="171"/>
    </location>
</feature>
<accession>A0A917K7Z0</accession>
<sequence length="266" mass="28996">MTESSLPDGATARFWRTMAALTATACAWSGLSWLYLYLNHTELARPGTLLATLDLPVGMPSLWSVVRPDAAQTPWFVPFLVLILQAVLSAGYLGAMVRANLCWPVNPRTFLADGLRGFVRLLVWMVLWDLAALFTANTTVLWAAAGRVFTVLYLVAKFALLFGDVALVAEGHLSFGGALRKALAAWAVALPGLWPYGLAILLVTSAATTAAGMLHPLTVLGVSLLYCAAMTWLRHLVITRYLYAARWTEDTREAAQTGESYRGVHR</sequence>
<dbReference type="RefSeq" id="WP_188881722.1">
    <property type="nucleotide sequence ID" value="NZ_BMOY01000014.1"/>
</dbReference>
<evidence type="ECO:0000313" key="3">
    <source>
        <dbReference type="Proteomes" id="UP000637695"/>
    </source>
</evidence>
<feature type="transmembrane region" description="Helical" evidence="1">
    <location>
        <begin position="75"/>
        <end position="97"/>
    </location>
</feature>
<keyword evidence="3" id="KW-1185">Reference proteome</keyword>
<feature type="transmembrane region" description="Helical" evidence="1">
    <location>
        <begin position="118"/>
        <end position="145"/>
    </location>
</feature>
<dbReference type="Proteomes" id="UP000637695">
    <property type="component" value="Unassembled WGS sequence"/>
</dbReference>
<feature type="transmembrane region" description="Helical" evidence="1">
    <location>
        <begin position="14"/>
        <end position="36"/>
    </location>
</feature>
<keyword evidence="1" id="KW-0812">Transmembrane</keyword>
<dbReference type="AlphaFoldDB" id="A0A917K7Z0"/>